<accession>A0ABS1WMH9</accession>
<evidence type="ECO:0000313" key="1">
    <source>
        <dbReference type="EMBL" id="MBL7560310.1"/>
    </source>
</evidence>
<reference evidence="1 2" key="1">
    <citation type="submission" date="2020-12" db="EMBL/GenBank/DDBJ databases">
        <title>Olleya sediminilitoris sp. nov., isolated from a tidal flat.</title>
        <authorList>
            <person name="Park S."/>
            <person name="Yoon J.-H."/>
        </authorList>
    </citation>
    <scope>NUCLEOTIDE SEQUENCE [LARGE SCALE GENOMIC DNA]</scope>
    <source>
        <strain evidence="1 2">YSTF-M6</strain>
    </source>
</reference>
<organism evidence="1 2">
    <name type="scientific">Olleya sediminilitoris</name>
    <dbReference type="NCBI Taxonomy" id="2795739"/>
    <lineage>
        <taxon>Bacteria</taxon>
        <taxon>Pseudomonadati</taxon>
        <taxon>Bacteroidota</taxon>
        <taxon>Flavobacteriia</taxon>
        <taxon>Flavobacteriales</taxon>
        <taxon>Flavobacteriaceae</taxon>
    </lineage>
</organism>
<evidence type="ECO:0008006" key="3">
    <source>
        <dbReference type="Google" id="ProtNLM"/>
    </source>
</evidence>
<name>A0ABS1WMH9_9FLAO</name>
<keyword evidence="2" id="KW-1185">Reference proteome</keyword>
<dbReference type="Proteomes" id="UP000605013">
    <property type="component" value="Unassembled WGS sequence"/>
</dbReference>
<dbReference type="RefSeq" id="WP_203000795.1">
    <property type="nucleotide sequence ID" value="NZ_JAEMEF010000009.1"/>
</dbReference>
<dbReference type="EMBL" id="JAEMEF010000009">
    <property type="protein sequence ID" value="MBL7560310.1"/>
    <property type="molecule type" value="Genomic_DNA"/>
</dbReference>
<evidence type="ECO:0000313" key="2">
    <source>
        <dbReference type="Proteomes" id="UP000605013"/>
    </source>
</evidence>
<comment type="caution">
    <text evidence="1">The sequence shown here is derived from an EMBL/GenBank/DDBJ whole genome shotgun (WGS) entry which is preliminary data.</text>
</comment>
<gene>
    <name evidence="1" type="ORF">JAO71_10910</name>
</gene>
<sequence>MKKLFYLFLLFFVVTLGVDAQEWVNYKSEELAFIAEFPNQPEYTFKDIETEDGTSDMHMVTYYPDSRDENIGYSIIRSDFSKSQFENATIEYNNSILNEAVEGAVSSLNGELQFVNKIRFNGYPGRNVKIKMDDAFIYLNLYLVENKLFLIQIMCLAQNDKNESITRFFQSFDLLKIKE</sequence>
<proteinExistence type="predicted"/>
<protein>
    <recommendedName>
        <fullName evidence="3">PsbP C-terminal domain-containing protein</fullName>
    </recommendedName>
</protein>